<evidence type="ECO:0008006" key="3">
    <source>
        <dbReference type="Google" id="ProtNLM"/>
    </source>
</evidence>
<keyword evidence="2" id="KW-1185">Reference proteome</keyword>
<protein>
    <recommendedName>
        <fullName evidence="3">Reverse transcriptase domain-containing protein</fullName>
    </recommendedName>
</protein>
<reference evidence="2" key="1">
    <citation type="journal article" date="2015" name="Nat. Genet.">
        <title>The genome and transcriptome of the zoonotic hookworm Ancylostoma ceylanicum identify infection-specific gene families.</title>
        <authorList>
            <person name="Schwarz E.M."/>
            <person name="Hu Y."/>
            <person name="Antoshechkin I."/>
            <person name="Miller M.M."/>
            <person name="Sternberg P.W."/>
            <person name="Aroian R.V."/>
        </authorList>
    </citation>
    <scope>NUCLEOTIDE SEQUENCE</scope>
    <source>
        <strain evidence="2">HY135</strain>
    </source>
</reference>
<proteinExistence type="predicted"/>
<dbReference type="Proteomes" id="UP000024635">
    <property type="component" value="Unassembled WGS sequence"/>
</dbReference>
<sequence>MEEVIYDFYSDLFNSHVHLPPCHLREDGYLIPSVLPSEVRHAIKSVKNRTAPGPTGFDANIRRIYRQLS</sequence>
<dbReference type="OrthoDB" id="5853242at2759"/>
<evidence type="ECO:0000313" key="2">
    <source>
        <dbReference type="Proteomes" id="UP000024635"/>
    </source>
</evidence>
<evidence type="ECO:0000313" key="1">
    <source>
        <dbReference type="EMBL" id="EYB90842.1"/>
    </source>
</evidence>
<accession>A0A016SKF3</accession>
<comment type="caution">
    <text evidence="1">The sequence shown here is derived from an EMBL/GenBank/DDBJ whole genome shotgun (WGS) entry which is preliminary data.</text>
</comment>
<gene>
    <name evidence="1" type="primary">Acey_s0213.g2284</name>
    <name evidence="1" type="ORF">Y032_0213g2284</name>
</gene>
<dbReference type="AlphaFoldDB" id="A0A016SKF3"/>
<organism evidence="1 2">
    <name type="scientific">Ancylostoma ceylanicum</name>
    <dbReference type="NCBI Taxonomy" id="53326"/>
    <lineage>
        <taxon>Eukaryota</taxon>
        <taxon>Metazoa</taxon>
        <taxon>Ecdysozoa</taxon>
        <taxon>Nematoda</taxon>
        <taxon>Chromadorea</taxon>
        <taxon>Rhabditida</taxon>
        <taxon>Rhabditina</taxon>
        <taxon>Rhabditomorpha</taxon>
        <taxon>Strongyloidea</taxon>
        <taxon>Ancylostomatidae</taxon>
        <taxon>Ancylostomatinae</taxon>
        <taxon>Ancylostoma</taxon>
    </lineage>
</organism>
<name>A0A016SKF3_9BILA</name>
<dbReference type="EMBL" id="JARK01001549">
    <property type="protein sequence ID" value="EYB90842.1"/>
    <property type="molecule type" value="Genomic_DNA"/>
</dbReference>